<evidence type="ECO:0000256" key="3">
    <source>
        <dbReference type="ARBA" id="ARBA00022840"/>
    </source>
</evidence>
<dbReference type="GO" id="GO:0030272">
    <property type="term" value="F:5-formyltetrahydrofolate cyclo-ligase activity"/>
    <property type="evidence" value="ECO:0007669"/>
    <property type="project" value="UniProtKB-EC"/>
</dbReference>
<dbReference type="EMBL" id="JAGDFX010000004">
    <property type="protein sequence ID" value="MBO1518844.1"/>
    <property type="molecule type" value="Genomic_DNA"/>
</dbReference>
<dbReference type="Pfam" id="PF01812">
    <property type="entry name" value="5-FTHF_cyc-lig"/>
    <property type="match status" value="1"/>
</dbReference>
<sequence>MMVRQTIRRQVREARRQLSHAQQASAALRVVQHVAQDAYLADANKVALYLANDGELDPQPLIDWYWARNTQVYLPVLHPFSTGHLLFLRYTPNTTMTHNRFGIREPKLDIRLLIPKNELDVIYTPLVAFDARGNRMGMGGGFYDRTLSAWQQGTGPRPVGLAHNCQQLAAIAIDHWGIPLPELITPDQHWRF</sequence>
<keyword evidence="6" id="KW-1185">Reference proteome</keyword>
<accession>A0ABS3NE28</accession>
<dbReference type="InterPro" id="IPR037171">
    <property type="entry name" value="NagB/RpiA_transferase-like"/>
</dbReference>
<organism evidence="5 6">
    <name type="scientific">Oceanisphaera pacifica</name>
    <dbReference type="NCBI Taxonomy" id="2818389"/>
    <lineage>
        <taxon>Bacteria</taxon>
        <taxon>Pseudomonadati</taxon>
        <taxon>Pseudomonadota</taxon>
        <taxon>Gammaproteobacteria</taxon>
        <taxon>Aeromonadales</taxon>
        <taxon>Aeromonadaceae</taxon>
        <taxon>Oceanisphaera</taxon>
    </lineage>
</organism>
<keyword evidence="4" id="KW-0479">Metal-binding</keyword>
<dbReference type="PANTHER" id="PTHR23407:SF1">
    <property type="entry name" value="5-FORMYLTETRAHYDROFOLATE CYCLO-LIGASE"/>
    <property type="match status" value="1"/>
</dbReference>
<name>A0ABS3NE28_9GAMM</name>
<evidence type="ECO:0000256" key="2">
    <source>
        <dbReference type="ARBA" id="ARBA00022741"/>
    </source>
</evidence>
<comment type="cofactor">
    <cofactor evidence="4">
        <name>Mg(2+)</name>
        <dbReference type="ChEBI" id="CHEBI:18420"/>
    </cofactor>
</comment>
<dbReference type="EC" id="6.3.3.2" evidence="4"/>
<dbReference type="SUPFAM" id="SSF100950">
    <property type="entry name" value="NagB/RpiA/CoA transferase-like"/>
    <property type="match status" value="1"/>
</dbReference>
<evidence type="ECO:0000256" key="1">
    <source>
        <dbReference type="ARBA" id="ARBA00010638"/>
    </source>
</evidence>
<keyword evidence="2 4" id="KW-0547">Nucleotide-binding</keyword>
<keyword evidence="4" id="KW-0460">Magnesium</keyword>
<evidence type="ECO:0000313" key="6">
    <source>
        <dbReference type="Proteomes" id="UP000664882"/>
    </source>
</evidence>
<dbReference type="InterPro" id="IPR024185">
    <property type="entry name" value="FTHF_cligase-like_sf"/>
</dbReference>
<dbReference type="RefSeq" id="WP_208004593.1">
    <property type="nucleotide sequence ID" value="NZ_JAGDFX010000004.1"/>
</dbReference>
<comment type="caution">
    <text evidence="5">The sequence shown here is derived from an EMBL/GenBank/DDBJ whole genome shotgun (WGS) entry which is preliminary data.</text>
</comment>
<keyword evidence="3 4" id="KW-0067">ATP-binding</keyword>
<comment type="catalytic activity">
    <reaction evidence="4">
        <text>(6S)-5-formyl-5,6,7,8-tetrahydrofolate + ATP = (6R)-5,10-methenyltetrahydrofolate + ADP + phosphate</text>
        <dbReference type="Rhea" id="RHEA:10488"/>
        <dbReference type="ChEBI" id="CHEBI:30616"/>
        <dbReference type="ChEBI" id="CHEBI:43474"/>
        <dbReference type="ChEBI" id="CHEBI:57455"/>
        <dbReference type="ChEBI" id="CHEBI:57457"/>
        <dbReference type="ChEBI" id="CHEBI:456216"/>
        <dbReference type="EC" id="6.3.3.2"/>
    </reaction>
</comment>
<dbReference type="InterPro" id="IPR002698">
    <property type="entry name" value="FTHF_cligase"/>
</dbReference>
<protein>
    <recommendedName>
        <fullName evidence="4">5-formyltetrahydrofolate cyclo-ligase</fullName>
        <ecNumber evidence="4">6.3.3.2</ecNumber>
    </recommendedName>
</protein>
<gene>
    <name evidence="5" type="ORF">J3U76_04175</name>
</gene>
<dbReference type="PIRSF" id="PIRSF006806">
    <property type="entry name" value="FTHF_cligase"/>
    <property type="match status" value="1"/>
</dbReference>
<proteinExistence type="inferred from homology"/>
<dbReference type="PANTHER" id="PTHR23407">
    <property type="entry name" value="ATPASE INHIBITOR/5-FORMYLTETRAHYDROFOLATE CYCLO-LIGASE"/>
    <property type="match status" value="1"/>
</dbReference>
<keyword evidence="5" id="KW-0436">Ligase</keyword>
<dbReference type="Gene3D" id="3.40.50.10420">
    <property type="entry name" value="NagB/RpiA/CoA transferase-like"/>
    <property type="match status" value="1"/>
</dbReference>
<evidence type="ECO:0000313" key="5">
    <source>
        <dbReference type="EMBL" id="MBO1518844.1"/>
    </source>
</evidence>
<dbReference type="NCBIfam" id="TIGR02727">
    <property type="entry name" value="MTHFS_bact"/>
    <property type="match status" value="1"/>
</dbReference>
<comment type="similarity">
    <text evidence="1 4">Belongs to the 5-formyltetrahydrofolate cyclo-ligase family.</text>
</comment>
<evidence type="ECO:0000256" key="4">
    <source>
        <dbReference type="RuleBase" id="RU361279"/>
    </source>
</evidence>
<dbReference type="Proteomes" id="UP000664882">
    <property type="component" value="Unassembled WGS sequence"/>
</dbReference>
<reference evidence="5 6" key="1">
    <citation type="submission" date="2021-03" db="EMBL/GenBank/DDBJ databases">
        <title>Oceanisphaera sp. nov., isolated from the intestine.</title>
        <authorList>
            <person name="Zhao L.-H."/>
            <person name="Shi L.-F."/>
        </authorList>
    </citation>
    <scope>NUCLEOTIDE SEQUENCE [LARGE SCALE GENOMIC DNA]</scope>
    <source>
        <strain evidence="5 6">DM8</strain>
    </source>
</reference>